<dbReference type="Proteomes" id="UP001596411">
    <property type="component" value="Unassembled WGS sequence"/>
</dbReference>
<evidence type="ECO:0000313" key="3">
    <source>
        <dbReference type="Proteomes" id="UP001596411"/>
    </source>
</evidence>
<dbReference type="GO" id="GO:0016787">
    <property type="term" value="F:hydrolase activity"/>
    <property type="evidence" value="ECO:0007669"/>
    <property type="project" value="UniProtKB-KW"/>
</dbReference>
<gene>
    <name evidence="2" type="ORF">ACFQH5_00775</name>
</gene>
<dbReference type="PROSITE" id="PS51462">
    <property type="entry name" value="NUDIX"/>
    <property type="match status" value="1"/>
</dbReference>
<dbReference type="SUPFAM" id="SSF55811">
    <property type="entry name" value="Nudix"/>
    <property type="match status" value="1"/>
</dbReference>
<dbReference type="InterPro" id="IPR015797">
    <property type="entry name" value="NUDIX_hydrolase-like_dom_sf"/>
</dbReference>
<dbReference type="Gene3D" id="3.90.79.10">
    <property type="entry name" value="Nucleoside Triphosphate Pyrophosphohydrolase"/>
    <property type="match status" value="1"/>
</dbReference>
<dbReference type="InterPro" id="IPR000086">
    <property type="entry name" value="NUDIX_hydrolase_dom"/>
</dbReference>
<keyword evidence="3" id="KW-1185">Reference proteome</keyword>
<dbReference type="EMBL" id="JBHSZP010000002">
    <property type="protein sequence ID" value="MFC7088083.1"/>
    <property type="molecule type" value="Genomic_DNA"/>
</dbReference>
<organism evidence="2 3">
    <name type="scientific">Halomonas salifodinae</name>
    <dbReference type="NCBI Taxonomy" id="438745"/>
    <lineage>
        <taxon>Bacteria</taxon>
        <taxon>Pseudomonadati</taxon>
        <taxon>Pseudomonadota</taxon>
        <taxon>Gammaproteobacteria</taxon>
        <taxon>Oceanospirillales</taxon>
        <taxon>Halomonadaceae</taxon>
        <taxon>Halomonas</taxon>
    </lineage>
</organism>
<accession>A0ABW2ETS7</accession>
<proteinExistence type="predicted"/>
<reference evidence="3" key="1">
    <citation type="journal article" date="2019" name="Int. J. Syst. Evol. Microbiol.">
        <title>The Global Catalogue of Microorganisms (GCM) 10K type strain sequencing project: providing services to taxonomists for standard genome sequencing and annotation.</title>
        <authorList>
            <consortium name="The Broad Institute Genomics Platform"/>
            <consortium name="The Broad Institute Genome Sequencing Center for Infectious Disease"/>
            <person name="Wu L."/>
            <person name="Ma J."/>
        </authorList>
    </citation>
    <scope>NUCLEOTIDE SEQUENCE [LARGE SCALE GENOMIC DNA]</scope>
    <source>
        <strain evidence="3">CGMCC 1.13666</strain>
    </source>
</reference>
<feature type="domain" description="Nudix hydrolase" evidence="1">
    <location>
        <begin position="1"/>
        <end position="133"/>
    </location>
</feature>
<keyword evidence="2" id="KW-0378">Hydrolase</keyword>
<dbReference type="CDD" id="cd04682">
    <property type="entry name" value="NUDIX_Hydrolase"/>
    <property type="match status" value="1"/>
</dbReference>
<dbReference type="Pfam" id="PF00293">
    <property type="entry name" value="NUDIX"/>
    <property type="match status" value="1"/>
</dbReference>
<comment type="caution">
    <text evidence="2">The sequence shown here is derived from an EMBL/GenBank/DDBJ whole genome shotgun (WGS) entry which is preliminary data.</text>
</comment>
<dbReference type="RefSeq" id="WP_346061372.1">
    <property type="nucleotide sequence ID" value="NZ_BAAADR010000004.1"/>
</dbReference>
<name>A0ABW2ETS7_9GAMM</name>
<protein>
    <submittedName>
        <fullName evidence="2">NUDIX hydrolase</fullName>
    </submittedName>
</protein>
<evidence type="ECO:0000313" key="2">
    <source>
        <dbReference type="EMBL" id="MFC7088083.1"/>
    </source>
</evidence>
<sequence length="136" mass="15515">MSEDFSGCKLAYIFNGQLLVYKRDNFPDIPFPGLWDFPGGGREGFESPEECVLRELQEEFSIILPVSRFVYKKKVPSHSNKGSSFFFVAQGEQCEIDSISFGNEGQHWKLMPIDDYLSHPEAIPALITRLKGYLDQ</sequence>
<evidence type="ECO:0000259" key="1">
    <source>
        <dbReference type="PROSITE" id="PS51462"/>
    </source>
</evidence>